<feature type="compositionally biased region" description="Basic residues" evidence="1">
    <location>
        <begin position="19"/>
        <end position="30"/>
    </location>
</feature>
<feature type="compositionally biased region" description="Basic residues" evidence="1">
    <location>
        <begin position="115"/>
        <end position="129"/>
    </location>
</feature>
<organism evidence="2">
    <name type="scientific">uncultured Blastococcus sp</name>
    <dbReference type="NCBI Taxonomy" id="217144"/>
    <lineage>
        <taxon>Bacteria</taxon>
        <taxon>Bacillati</taxon>
        <taxon>Actinomycetota</taxon>
        <taxon>Actinomycetes</taxon>
        <taxon>Geodermatophilales</taxon>
        <taxon>Geodermatophilaceae</taxon>
        <taxon>Blastococcus</taxon>
        <taxon>environmental samples</taxon>
    </lineage>
</organism>
<feature type="compositionally biased region" description="Low complexity" evidence="1">
    <location>
        <begin position="102"/>
        <end position="114"/>
    </location>
</feature>
<feature type="non-terminal residue" evidence="2">
    <location>
        <position position="181"/>
    </location>
</feature>
<feature type="compositionally biased region" description="Basic residues" evidence="1">
    <location>
        <begin position="139"/>
        <end position="156"/>
    </location>
</feature>
<evidence type="ECO:0000256" key="1">
    <source>
        <dbReference type="SAM" id="MobiDB-lite"/>
    </source>
</evidence>
<name>A0A6J4H3I4_9ACTN</name>
<evidence type="ECO:0000313" key="2">
    <source>
        <dbReference type="EMBL" id="CAA9212391.1"/>
    </source>
</evidence>
<protein>
    <submittedName>
        <fullName evidence="2">Phospholipid-binding protein</fullName>
    </submittedName>
</protein>
<accession>A0A6J4H3I4</accession>
<feature type="non-terminal residue" evidence="2">
    <location>
        <position position="1"/>
    </location>
</feature>
<feature type="region of interest" description="Disordered" evidence="1">
    <location>
        <begin position="1"/>
        <end position="47"/>
    </location>
</feature>
<gene>
    <name evidence="2" type="ORF">AVDCRST_MAG57-150</name>
</gene>
<dbReference type="EMBL" id="CADCTI010000016">
    <property type="protein sequence ID" value="CAA9212391.1"/>
    <property type="molecule type" value="Genomic_DNA"/>
</dbReference>
<dbReference type="AlphaFoldDB" id="A0A6J4H3I4"/>
<reference evidence="2" key="1">
    <citation type="submission" date="2020-02" db="EMBL/GenBank/DDBJ databases">
        <authorList>
            <person name="Meier V. D."/>
        </authorList>
    </citation>
    <scope>NUCLEOTIDE SEQUENCE</scope>
    <source>
        <strain evidence="2">AVDCRST_MAG57</strain>
    </source>
</reference>
<sequence length="181" mass="20113">GRPAPDLRPLRAPAAGPVIHRHQHRLHRRRGAADAAGQRCDGGRRGGPLAAAVLVGVPRGDQELRRDRVRPRCPHGQRLLALGRRQRPGVGHRAGDRRRRQGPAGSAGRRGAAAQRRRLRRVRRRRSPGRPRAAPLLRGRARGGHRHPRRHGRHDARRPGFQPLLPHAGARHPGRDVRADL</sequence>
<feature type="region of interest" description="Disordered" evidence="1">
    <location>
        <begin position="63"/>
        <end position="181"/>
    </location>
</feature>
<proteinExistence type="predicted"/>